<dbReference type="Pfam" id="PF13482">
    <property type="entry name" value="RNase_H_2"/>
    <property type="match status" value="1"/>
</dbReference>
<protein>
    <recommendedName>
        <fullName evidence="1">YprB ribonuclease H-like domain-containing protein</fullName>
    </recommendedName>
</protein>
<reference evidence="2" key="1">
    <citation type="journal article" date="2020" name="mSystems">
        <title>Genome- and Community-Level Interaction Insights into Carbon Utilization and Element Cycling Functions of Hydrothermarchaeota in Hydrothermal Sediment.</title>
        <authorList>
            <person name="Zhou Z."/>
            <person name="Liu Y."/>
            <person name="Xu W."/>
            <person name="Pan J."/>
            <person name="Luo Z.H."/>
            <person name="Li M."/>
        </authorList>
    </citation>
    <scope>NUCLEOTIDE SEQUENCE [LARGE SCALE GENOMIC DNA]</scope>
    <source>
        <strain evidence="2">SpSt-747</strain>
    </source>
</reference>
<sequence length="288" mass="33784">MLSSTFCHIPQVGERTEWRIWEAGIWTWEDALASPLLDALFSRSLVFHLRSFLERSLLHLEEEDIAFFGEHLPGRELWRLFPEFRHQAVFLDIETTGLNPPEDYVTAITLFDGYRIKTFIHGMNLRDFLEEVMAYRFIITFNGKCFDLPFLERSLRVCLPQVHLDLRYVMKSLGFSGGLKACERAIGIDRGPLRGVDGYTAVLLWRKYQDGCPEALETLLAYNVADTVNLERLMVFAYNEKVRRLPLSRPLLPEPRKKVLIPYRVHEEILDEVFFERLRMLSRKGEVW</sequence>
<feature type="domain" description="YprB ribonuclease H-like" evidence="1">
    <location>
        <begin position="89"/>
        <end position="235"/>
    </location>
</feature>
<dbReference type="InterPro" id="IPR038720">
    <property type="entry name" value="YprB_RNase_H-like_dom"/>
</dbReference>
<proteinExistence type="predicted"/>
<accession>A0A7V3YHF3</accession>
<dbReference type="EMBL" id="DTFV01000105">
    <property type="protein sequence ID" value="HGI31085.1"/>
    <property type="molecule type" value="Genomic_DNA"/>
</dbReference>
<dbReference type="InterPro" id="IPR012337">
    <property type="entry name" value="RNaseH-like_sf"/>
</dbReference>
<dbReference type="PANTHER" id="PTHR38462:SF1">
    <property type="entry name" value="YPRB RIBONUCLEASE H-LIKE DOMAIN-CONTAINING PROTEIN"/>
    <property type="match status" value="1"/>
</dbReference>
<comment type="caution">
    <text evidence="2">The sequence shown here is derived from an EMBL/GenBank/DDBJ whole genome shotgun (WGS) entry which is preliminary data.</text>
</comment>
<dbReference type="SUPFAM" id="SSF53098">
    <property type="entry name" value="Ribonuclease H-like"/>
    <property type="match status" value="1"/>
</dbReference>
<evidence type="ECO:0000313" key="2">
    <source>
        <dbReference type="EMBL" id="HGI31085.1"/>
    </source>
</evidence>
<gene>
    <name evidence="2" type="ORF">ENV30_07260</name>
</gene>
<dbReference type="AlphaFoldDB" id="A0A7V3YHF3"/>
<organism evidence="2">
    <name type="scientific">Candidatus Caldatribacterium californiense</name>
    <dbReference type="NCBI Taxonomy" id="1454726"/>
    <lineage>
        <taxon>Bacteria</taxon>
        <taxon>Pseudomonadati</taxon>
        <taxon>Atribacterota</taxon>
        <taxon>Atribacteria</taxon>
        <taxon>Atribacterales</taxon>
        <taxon>Candidatus Caldatribacteriaceae</taxon>
        <taxon>Candidatus Caldatribacterium</taxon>
    </lineage>
</organism>
<evidence type="ECO:0000259" key="1">
    <source>
        <dbReference type="Pfam" id="PF13482"/>
    </source>
</evidence>
<name>A0A7V3YHF3_9BACT</name>
<dbReference type="PANTHER" id="PTHR38462">
    <property type="entry name" value="EXONUCLEASE-LIKE PROTEIN"/>
    <property type="match status" value="1"/>
</dbReference>